<proteinExistence type="inferred from homology"/>
<evidence type="ECO:0000256" key="1">
    <source>
        <dbReference type="ARBA" id="ARBA00010815"/>
    </source>
</evidence>
<dbReference type="EMBL" id="JAGTXO010000025">
    <property type="protein sequence ID" value="KAG8461621.1"/>
    <property type="molecule type" value="Genomic_DNA"/>
</dbReference>
<gene>
    <name evidence="3" type="ORF">KFE25_001225</name>
</gene>
<dbReference type="AlphaFoldDB" id="A0A8J5X5N9"/>
<evidence type="ECO:0000256" key="2">
    <source>
        <dbReference type="SAM" id="Phobius"/>
    </source>
</evidence>
<comment type="caution">
    <text evidence="3">The sequence shown here is derived from an EMBL/GenBank/DDBJ whole genome shotgun (WGS) entry which is preliminary data.</text>
</comment>
<keyword evidence="2" id="KW-0472">Membrane</keyword>
<keyword evidence="2" id="KW-1133">Transmembrane helix</keyword>
<reference evidence="3" key="1">
    <citation type="submission" date="2021-05" db="EMBL/GenBank/DDBJ databases">
        <title>The genome of the haptophyte Pavlova lutheri (Diacronema luteri, Pavlovales) - a model for lipid biosynthesis in eukaryotic algae.</title>
        <authorList>
            <person name="Hulatt C.J."/>
            <person name="Posewitz M.C."/>
        </authorList>
    </citation>
    <scope>NUCLEOTIDE SEQUENCE</scope>
    <source>
        <strain evidence="3">NIVA-4/92</strain>
    </source>
</reference>
<dbReference type="Gene3D" id="3.40.50.150">
    <property type="entry name" value="Vaccinia Virus protein VP39"/>
    <property type="match status" value="1"/>
</dbReference>
<dbReference type="CDD" id="cd02440">
    <property type="entry name" value="AdoMet_MTases"/>
    <property type="match status" value="1"/>
</dbReference>
<dbReference type="Pfam" id="PF02353">
    <property type="entry name" value="CMAS"/>
    <property type="match status" value="2"/>
</dbReference>
<feature type="transmembrane region" description="Helical" evidence="2">
    <location>
        <begin position="43"/>
        <end position="73"/>
    </location>
</feature>
<dbReference type="PANTHER" id="PTHR43832">
    <property type="match status" value="1"/>
</dbReference>
<comment type="similarity">
    <text evidence="1">Belongs to the CFA/CMAS family.</text>
</comment>
<dbReference type="InterPro" id="IPR029063">
    <property type="entry name" value="SAM-dependent_MTases_sf"/>
</dbReference>
<dbReference type="PANTHER" id="PTHR43832:SF1">
    <property type="entry name" value="S-ADENOSYL-L-METHIONINE-DEPENDENT METHYLTRANSFERASES SUPERFAMILY PROTEIN"/>
    <property type="match status" value="1"/>
</dbReference>
<evidence type="ECO:0000313" key="3">
    <source>
        <dbReference type="EMBL" id="KAG8461621.1"/>
    </source>
</evidence>
<keyword evidence="2" id="KW-0812">Transmembrane</keyword>
<dbReference type="OMA" id="IAQHFFT"/>
<protein>
    <recommendedName>
        <fullName evidence="5">Cyclopropane-fatty-acyl-phospholipid synthase</fullName>
    </recommendedName>
</protein>
<dbReference type="OrthoDB" id="506498at2759"/>
<evidence type="ECO:0000313" key="4">
    <source>
        <dbReference type="Proteomes" id="UP000751190"/>
    </source>
</evidence>
<evidence type="ECO:0008006" key="5">
    <source>
        <dbReference type="Google" id="ProtNLM"/>
    </source>
</evidence>
<accession>A0A8J5X5N9</accession>
<organism evidence="3 4">
    <name type="scientific">Diacronema lutheri</name>
    <name type="common">Unicellular marine alga</name>
    <name type="synonym">Monochrysis lutheri</name>
    <dbReference type="NCBI Taxonomy" id="2081491"/>
    <lineage>
        <taxon>Eukaryota</taxon>
        <taxon>Haptista</taxon>
        <taxon>Haptophyta</taxon>
        <taxon>Pavlovophyceae</taxon>
        <taxon>Pavlovales</taxon>
        <taxon>Pavlovaceae</taxon>
        <taxon>Diacronema</taxon>
    </lineage>
</organism>
<name>A0A8J5X5N9_DIALT</name>
<keyword evidence="4" id="KW-1185">Reference proteome</keyword>
<sequence length="471" mass="51630">MSTTAFNASKVRGGGELYDASASPAATPPPGKAHRPAKPFDSLVAWLTAPVAFVLGLYAMALPMLVGALLGGAGTLRAFAKQKAAWNAMRHLGHKALDAGLVPDFLIRLAIRKFCAQKAAELEADAPGVEAAMARTMAFADELRRMPIAVHTQAANEQHYEVTAAFYDICLGPRRKYSCCKFPEGAHTMDAAKLLPQAEVAALDEVIERSGMADGMAVLDLGCGWGSGALHYATRLPRAHVIGVSNSHSQRAHILADAKRLGLTNLDIVTVDVSKAAFAEAAAAALARLRATNAPASGGGGKAEGGVPLFDRVVSLEMFEHMKNYDKLMKHVADALVPGGRLFVHIFVHRDAPYHFEAKSEADWMARYFFAGGTMPSDELLHFFQKDLKLLKQWRVSGWHYKMTAEAWLQRMDARKAEVLEIFKQTYPPSETSLWWVRWRAFYLACAELWGYDGGNVWFVSHYLFEKPPSR</sequence>
<dbReference type="SUPFAM" id="SSF53335">
    <property type="entry name" value="S-adenosyl-L-methionine-dependent methyltransferases"/>
    <property type="match status" value="1"/>
</dbReference>
<dbReference type="Proteomes" id="UP000751190">
    <property type="component" value="Unassembled WGS sequence"/>
</dbReference>